<dbReference type="GO" id="GO:0016020">
    <property type="term" value="C:membrane"/>
    <property type="evidence" value="ECO:0007669"/>
    <property type="project" value="UniProtKB-SubCell"/>
</dbReference>
<sequence length="258" mass="30196">MPKVYFTVKQKRIVHSYATVMQIAMQLAMLALFIFSLPNVFKTEQIIVACIASYFIFLYFSSWIQTIVSHPGYVPKIQTPVQNISNEQTVIIEQQVQSSPTYCTRCNQSRPERAKHCSFCDQCVIGFDHHCPWVMNCVGQSNRFRFVRYSFSAFLLSGFSIVYSAIQYSANNFHLKTNKSQSKTIYIVCTVLDSFGFLFSFNIFTTQLYLILQGVTTLEMIVLQKEKRKPTAKMMQWKRIRDTLGKWWWIKLFVPLWK</sequence>
<evidence type="ECO:0000256" key="7">
    <source>
        <dbReference type="ARBA" id="ARBA00038298"/>
    </source>
</evidence>
<dbReference type="GO" id="GO:0019706">
    <property type="term" value="F:protein-cysteine S-palmitoyltransferase activity"/>
    <property type="evidence" value="ECO:0007669"/>
    <property type="project" value="UniProtKB-EC"/>
</dbReference>
<evidence type="ECO:0000313" key="11">
    <source>
        <dbReference type="EMBL" id="CAL6028265.1"/>
    </source>
</evidence>
<accession>A0AA86QHK9</accession>
<reference evidence="10" key="1">
    <citation type="submission" date="2023-06" db="EMBL/GenBank/DDBJ databases">
        <authorList>
            <person name="Kurt Z."/>
        </authorList>
    </citation>
    <scope>NUCLEOTIDE SEQUENCE</scope>
</reference>
<dbReference type="EC" id="2.3.1.225" evidence="8"/>
<feature type="transmembrane region" description="Helical" evidence="8">
    <location>
        <begin position="12"/>
        <end position="34"/>
    </location>
</feature>
<gene>
    <name evidence="11" type="ORF">HINF_LOCUS31720</name>
    <name evidence="10" type="ORF">HINF_LOCUS41167</name>
</gene>
<keyword evidence="3 8" id="KW-0812">Transmembrane</keyword>
<dbReference type="AlphaFoldDB" id="A0AA86QHK9"/>
<feature type="domain" description="Palmitoyltransferase DHHC" evidence="9">
    <location>
        <begin position="99"/>
        <end position="221"/>
    </location>
</feature>
<dbReference type="EMBL" id="CAXDID020000107">
    <property type="protein sequence ID" value="CAL6028265.1"/>
    <property type="molecule type" value="Genomic_DNA"/>
</dbReference>
<evidence type="ECO:0000313" key="10">
    <source>
        <dbReference type="EMBL" id="CAI9953522.1"/>
    </source>
</evidence>
<keyword evidence="6 8" id="KW-0012">Acyltransferase</keyword>
<evidence type="ECO:0000256" key="3">
    <source>
        <dbReference type="ARBA" id="ARBA00022692"/>
    </source>
</evidence>
<evidence type="ECO:0000256" key="4">
    <source>
        <dbReference type="ARBA" id="ARBA00022989"/>
    </source>
</evidence>
<evidence type="ECO:0000256" key="5">
    <source>
        <dbReference type="ARBA" id="ARBA00023136"/>
    </source>
</evidence>
<keyword evidence="5 8" id="KW-0472">Membrane</keyword>
<comment type="subcellular location">
    <subcellularLocation>
        <location evidence="1">Membrane</location>
        <topology evidence="1">Multi-pass membrane protein</topology>
    </subcellularLocation>
</comment>
<comment type="caution">
    <text evidence="10">The sequence shown here is derived from an EMBL/GenBank/DDBJ whole genome shotgun (WGS) entry which is preliminary data.</text>
</comment>
<dbReference type="GO" id="GO:0006612">
    <property type="term" value="P:protein targeting to membrane"/>
    <property type="evidence" value="ECO:0007669"/>
    <property type="project" value="TreeGrafter"/>
</dbReference>
<keyword evidence="4 8" id="KW-1133">Transmembrane helix</keyword>
<dbReference type="PANTHER" id="PTHR22883">
    <property type="entry name" value="ZINC FINGER DHHC DOMAIN CONTAINING PROTEIN"/>
    <property type="match status" value="1"/>
</dbReference>
<dbReference type="GO" id="GO:0005794">
    <property type="term" value="C:Golgi apparatus"/>
    <property type="evidence" value="ECO:0007669"/>
    <property type="project" value="TreeGrafter"/>
</dbReference>
<dbReference type="Proteomes" id="UP001642409">
    <property type="component" value="Unassembled WGS sequence"/>
</dbReference>
<comment type="catalytic activity">
    <reaction evidence="8">
        <text>L-cysteinyl-[protein] + hexadecanoyl-CoA = S-hexadecanoyl-L-cysteinyl-[protein] + CoA</text>
        <dbReference type="Rhea" id="RHEA:36683"/>
        <dbReference type="Rhea" id="RHEA-COMP:10131"/>
        <dbReference type="Rhea" id="RHEA-COMP:11032"/>
        <dbReference type="ChEBI" id="CHEBI:29950"/>
        <dbReference type="ChEBI" id="CHEBI:57287"/>
        <dbReference type="ChEBI" id="CHEBI:57379"/>
        <dbReference type="ChEBI" id="CHEBI:74151"/>
        <dbReference type="EC" id="2.3.1.225"/>
    </reaction>
</comment>
<dbReference type="PANTHER" id="PTHR22883:SF23">
    <property type="entry name" value="PALMITOYLTRANSFERASE ZDHHC6"/>
    <property type="match status" value="1"/>
</dbReference>
<feature type="transmembrane region" description="Helical" evidence="8">
    <location>
        <begin position="185"/>
        <end position="212"/>
    </location>
</feature>
<evidence type="ECO:0000313" key="12">
    <source>
        <dbReference type="Proteomes" id="UP001642409"/>
    </source>
</evidence>
<feature type="transmembrane region" description="Helical" evidence="8">
    <location>
        <begin position="146"/>
        <end position="165"/>
    </location>
</feature>
<evidence type="ECO:0000256" key="6">
    <source>
        <dbReference type="ARBA" id="ARBA00023315"/>
    </source>
</evidence>
<dbReference type="Pfam" id="PF01529">
    <property type="entry name" value="DHHC"/>
    <property type="match status" value="1"/>
</dbReference>
<dbReference type="GO" id="GO:0005783">
    <property type="term" value="C:endoplasmic reticulum"/>
    <property type="evidence" value="ECO:0007669"/>
    <property type="project" value="TreeGrafter"/>
</dbReference>
<dbReference type="InterPro" id="IPR039859">
    <property type="entry name" value="PFA4/ZDH16/20/ERF2-like"/>
</dbReference>
<dbReference type="InterPro" id="IPR001594">
    <property type="entry name" value="Palmitoyltrfase_DHHC"/>
</dbReference>
<reference evidence="11 12" key="2">
    <citation type="submission" date="2024-07" db="EMBL/GenBank/DDBJ databases">
        <authorList>
            <person name="Akdeniz Z."/>
        </authorList>
    </citation>
    <scope>NUCLEOTIDE SEQUENCE [LARGE SCALE GENOMIC DNA]</scope>
</reference>
<feature type="transmembrane region" description="Helical" evidence="8">
    <location>
        <begin position="46"/>
        <end position="68"/>
    </location>
</feature>
<organism evidence="10">
    <name type="scientific">Hexamita inflata</name>
    <dbReference type="NCBI Taxonomy" id="28002"/>
    <lineage>
        <taxon>Eukaryota</taxon>
        <taxon>Metamonada</taxon>
        <taxon>Diplomonadida</taxon>
        <taxon>Hexamitidae</taxon>
        <taxon>Hexamitinae</taxon>
        <taxon>Hexamita</taxon>
    </lineage>
</organism>
<evidence type="ECO:0000256" key="8">
    <source>
        <dbReference type="RuleBase" id="RU079119"/>
    </source>
</evidence>
<dbReference type="EMBL" id="CATOUU010000840">
    <property type="protein sequence ID" value="CAI9953522.1"/>
    <property type="molecule type" value="Genomic_DNA"/>
</dbReference>
<dbReference type="PROSITE" id="PS50216">
    <property type="entry name" value="DHHC"/>
    <property type="match status" value="1"/>
</dbReference>
<comment type="similarity">
    <text evidence="7">Belongs to the DHHC palmitoyltransferase family. PFA5 subfamily.</text>
</comment>
<evidence type="ECO:0000259" key="9">
    <source>
        <dbReference type="Pfam" id="PF01529"/>
    </source>
</evidence>
<name>A0AA86QHK9_9EUKA</name>
<keyword evidence="12" id="KW-1185">Reference proteome</keyword>
<keyword evidence="2 8" id="KW-0808">Transferase</keyword>
<evidence type="ECO:0000256" key="2">
    <source>
        <dbReference type="ARBA" id="ARBA00022679"/>
    </source>
</evidence>
<proteinExistence type="inferred from homology"/>
<protein>
    <recommendedName>
        <fullName evidence="8">Palmitoyltransferase</fullName>
        <ecNumber evidence="8">2.3.1.225</ecNumber>
    </recommendedName>
</protein>
<evidence type="ECO:0000256" key="1">
    <source>
        <dbReference type="ARBA" id="ARBA00004141"/>
    </source>
</evidence>
<comment type="domain">
    <text evidence="8">The DHHC domain is required for palmitoyltransferase activity.</text>
</comment>